<evidence type="ECO:0000313" key="2">
    <source>
        <dbReference type="Proteomes" id="UP000006983"/>
    </source>
</evidence>
<gene>
    <name evidence="1" type="ORF">RSSL_01107</name>
</gene>
<proteinExistence type="predicted"/>
<name>J7TRY0_STRSL</name>
<dbReference type="EMBL" id="ALIF01000001">
    <property type="protein sequence ID" value="EJO17184.1"/>
    <property type="molecule type" value="Genomic_DNA"/>
</dbReference>
<reference evidence="1 2" key="1">
    <citation type="journal article" date="2012" name="J. Bacteriol.">
        <title>Genome Sequence of the Lantibiotic Bacteriocin Producer Streptococcus salivarius Strain K12.</title>
        <authorList>
            <person name="Barretto C."/>
            <person name="Alvarez-Martin P."/>
            <person name="Foata F."/>
            <person name="Renault P."/>
            <person name="Berger B."/>
        </authorList>
    </citation>
    <scope>NUCLEOTIDE SEQUENCE [LARGE SCALE GENOMIC DNA]</scope>
    <source>
        <strain evidence="1 2">K12</strain>
    </source>
</reference>
<comment type="caution">
    <text evidence="1">The sequence shown here is derived from an EMBL/GenBank/DDBJ whole genome shotgun (WGS) entry which is preliminary data.</text>
</comment>
<keyword evidence="2" id="KW-1185">Reference proteome</keyword>
<dbReference type="SUPFAM" id="SSF50129">
    <property type="entry name" value="GroES-like"/>
    <property type="match status" value="1"/>
</dbReference>
<dbReference type="GO" id="GO:0008106">
    <property type="term" value="F:alcohol dehydrogenase (NADP+) activity"/>
    <property type="evidence" value="ECO:0007669"/>
    <property type="project" value="UniProtKB-EC"/>
</dbReference>
<dbReference type="Proteomes" id="UP000006983">
    <property type="component" value="Unassembled WGS sequence"/>
</dbReference>
<dbReference type="InterPro" id="IPR011032">
    <property type="entry name" value="GroES-like_sf"/>
</dbReference>
<evidence type="ECO:0000313" key="1">
    <source>
        <dbReference type="EMBL" id="EJO17184.1"/>
    </source>
</evidence>
<protein>
    <submittedName>
        <fullName evidence="1">Alcohol dehydrogenase [NADP+]</fullName>
        <ecNumber evidence="1">1.1.1.2</ecNumber>
    </submittedName>
</protein>
<organism evidence="1 2">
    <name type="scientific">Streptococcus salivarius K12</name>
    <dbReference type="NCBI Taxonomy" id="1200793"/>
    <lineage>
        <taxon>Bacteria</taxon>
        <taxon>Bacillati</taxon>
        <taxon>Bacillota</taxon>
        <taxon>Bacilli</taxon>
        <taxon>Lactobacillales</taxon>
        <taxon>Streptococcaceae</taxon>
        <taxon>Streptococcus</taxon>
    </lineage>
</organism>
<dbReference type="EC" id="1.1.1.2" evidence="1"/>
<dbReference type="PATRIC" id="fig|1200793.3.peg.1066"/>
<sequence>MKSAVYAKAGQIGLAEIDRPQIVAADDAIIKVVRTCV</sequence>
<keyword evidence="1" id="KW-0560">Oxidoreductase</keyword>
<accession>J7TRY0</accession>
<dbReference type="AlphaFoldDB" id="J7TRY0"/>